<evidence type="ECO:0000259" key="1">
    <source>
        <dbReference type="Pfam" id="PF13649"/>
    </source>
</evidence>
<dbReference type="Pfam" id="PF13649">
    <property type="entry name" value="Methyltransf_25"/>
    <property type="match status" value="1"/>
</dbReference>
<keyword evidence="3" id="KW-1185">Reference proteome</keyword>
<reference evidence="2 3" key="1">
    <citation type="submission" date="2020-08" db="EMBL/GenBank/DDBJ databases">
        <title>Sequencing the genomes of 1000 actinobacteria strains.</title>
        <authorList>
            <person name="Klenk H.-P."/>
        </authorList>
    </citation>
    <scope>NUCLEOTIDE SEQUENCE [LARGE SCALE GENOMIC DNA]</scope>
    <source>
        <strain evidence="2 3">DSM 44230</strain>
    </source>
</reference>
<dbReference type="InterPro" id="IPR041698">
    <property type="entry name" value="Methyltransf_25"/>
</dbReference>
<keyword evidence="2" id="KW-0489">Methyltransferase</keyword>
<protein>
    <submittedName>
        <fullName evidence="2">SAM-dependent methyltransferase</fullName>
    </submittedName>
</protein>
<dbReference type="Proteomes" id="UP000533598">
    <property type="component" value="Unassembled WGS sequence"/>
</dbReference>
<dbReference type="InterPro" id="IPR029063">
    <property type="entry name" value="SAM-dependent_MTases_sf"/>
</dbReference>
<sequence>MTDRYTYMAQYHELFALPYKEPTQRAVAKAVADCANGVLEMGAGTGLVTETIADASPGEVFAVEPAAPMRAVLMSRLARRPDLQRRVTVMPMSALAVRLPVRVDAVVLISMLLCFSPEERQKLWQVCADSLNPGGLLLQDRPEPSSAEAIPPAAGSLQVGRARYDIEYEGRPVREGVLRLSWSYRITVGEEPGIEEREEIDAYPITEAELDAELAAAGFDRADAPDELLGWRLR</sequence>
<organism evidence="2 3">
    <name type="scientific">Crossiella cryophila</name>
    <dbReference type="NCBI Taxonomy" id="43355"/>
    <lineage>
        <taxon>Bacteria</taxon>
        <taxon>Bacillati</taxon>
        <taxon>Actinomycetota</taxon>
        <taxon>Actinomycetes</taxon>
        <taxon>Pseudonocardiales</taxon>
        <taxon>Pseudonocardiaceae</taxon>
        <taxon>Crossiella</taxon>
    </lineage>
</organism>
<evidence type="ECO:0000313" key="3">
    <source>
        <dbReference type="Proteomes" id="UP000533598"/>
    </source>
</evidence>
<dbReference type="AlphaFoldDB" id="A0A7W7CES8"/>
<dbReference type="Gene3D" id="3.40.50.150">
    <property type="entry name" value="Vaccinia Virus protein VP39"/>
    <property type="match status" value="1"/>
</dbReference>
<feature type="domain" description="Methyltransferase" evidence="1">
    <location>
        <begin position="38"/>
        <end position="135"/>
    </location>
</feature>
<dbReference type="RefSeq" id="WP_185005586.1">
    <property type="nucleotide sequence ID" value="NZ_BAAAUI010000017.1"/>
</dbReference>
<name>A0A7W7CES8_9PSEU</name>
<dbReference type="SUPFAM" id="SSF53335">
    <property type="entry name" value="S-adenosyl-L-methionine-dependent methyltransferases"/>
    <property type="match status" value="1"/>
</dbReference>
<comment type="caution">
    <text evidence="2">The sequence shown here is derived from an EMBL/GenBank/DDBJ whole genome shotgun (WGS) entry which is preliminary data.</text>
</comment>
<evidence type="ECO:0000313" key="2">
    <source>
        <dbReference type="EMBL" id="MBB4679887.1"/>
    </source>
</evidence>
<keyword evidence="2" id="KW-0808">Transferase</keyword>
<dbReference type="GO" id="GO:0008168">
    <property type="term" value="F:methyltransferase activity"/>
    <property type="evidence" value="ECO:0007669"/>
    <property type="project" value="UniProtKB-KW"/>
</dbReference>
<dbReference type="EMBL" id="JACHMH010000001">
    <property type="protein sequence ID" value="MBB4679887.1"/>
    <property type="molecule type" value="Genomic_DNA"/>
</dbReference>
<gene>
    <name evidence="2" type="ORF">HNR67_006005</name>
</gene>
<proteinExistence type="predicted"/>
<dbReference type="GO" id="GO:0032259">
    <property type="term" value="P:methylation"/>
    <property type="evidence" value="ECO:0007669"/>
    <property type="project" value="UniProtKB-KW"/>
</dbReference>
<dbReference type="CDD" id="cd02440">
    <property type="entry name" value="AdoMet_MTases"/>
    <property type="match status" value="1"/>
</dbReference>
<accession>A0A7W7CES8</accession>